<evidence type="ECO:0000313" key="9">
    <source>
        <dbReference type="EMBL" id="GFN78738.1"/>
    </source>
</evidence>
<dbReference type="InterPro" id="IPR005786">
    <property type="entry name" value="B_amino_transII"/>
</dbReference>
<sequence>MKFLCLRQPVRLTLRFARMVSSFRADDMHITLTNNPQRKPDNSQLVFGANMSDHMLVVDFTASLGWGRPHILPLDTLPIHPAAKVLHYGAELFEGMKCYRGVDNKIRLFRPMENMLRMTRSAARTALPPFDELELLKCIKKLVSIDQEWVPYADDCSLYLRPTYIGTEPSLGVTLSADAKLFVITGPVGPFFPTGMKAVRFLADPQFVRAWPGGCGAYKMGSNRSSNRYHPSHPPCCCCATVGRSKLMRMSKARRSSTFYL</sequence>
<name>A0AAV3Y916_9GAST</name>
<dbReference type="PANTHER" id="PTHR11825">
    <property type="entry name" value="SUBGROUP IIII AMINOTRANSFERASE"/>
    <property type="match status" value="1"/>
</dbReference>
<dbReference type="GO" id="GO:0004084">
    <property type="term" value="F:branched-chain-amino-acid transaminase activity"/>
    <property type="evidence" value="ECO:0007669"/>
    <property type="project" value="UniProtKB-EC"/>
</dbReference>
<dbReference type="GO" id="GO:0005739">
    <property type="term" value="C:mitochondrion"/>
    <property type="evidence" value="ECO:0007669"/>
    <property type="project" value="TreeGrafter"/>
</dbReference>
<comment type="cofactor">
    <cofactor evidence="1">
        <name>pyridoxal 5'-phosphate</name>
        <dbReference type="ChEBI" id="CHEBI:597326"/>
    </cofactor>
</comment>
<dbReference type="Proteomes" id="UP000735302">
    <property type="component" value="Unassembled WGS sequence"/>
</dbReference>
<reference evidence="9 10" key="1">
    <citation type="journal article" date="2021" name="Elife">
        <title>Chloroplast acquisition without the gene transfer in kleptoplastic sea slugs, Plakobranchus ocellatus.</title>
        <authorList>
            <person name="Maeda T."/>
            <person name="Takahashi S."/>
            <person name="Yoshida T."/>
            <person name="Shimamura S."/>
            <person name="Takaki Y."/>
            <person name="Nagai Y."/>
            <person name="Toyoda A."/>
            <person name="Suzuki Y."/>
            <person name="Arimoto A."/>
            <person name="Ishii H."/>
            <person name="Satoh N."/>
            <person name="Nishiyama T."/>
            <person name="Hasebe M."/>
            <person name="Maruyama T."/>
            <person name="Minagawa J."/>
            <person name="Obokata J."/>
            <person name="Shigenobu S."/>
        </authorList>
    </citation>
    <scope>NUCLEOTIDE SEQUENCE [LARGE SCALE GENOMIC DNA]</scope>
</reference>
<evidence type="ECO:0000256" key="2">
    <source>
        <dbReference type="ARBA" id="ARBA00009320"/>
    </source>
</evidence>
<evidence type="ECO:0000256" key="4">
    <source>
        <dbReference type="ARBA" id="ARBA00022576"/>
    </source>
</evidence>
<dbReference type="EC" id="2.6.1.42" evidence="3"/>
<keyword evidence="7" id="KW-0663">Pyridoxal phosphate</keyword>
<evidence type="ECO:0000256" key="7">
    <source>
        <dbReference type="ARBA" id="ARBA00022898"/>
    </source>
</evidence>
<evidence type="ECO:0000256" key="8">
    <source>
        <dbReference type="ARBA" id="ARBA00023304"/>
    </source>
</evidence>
<evidence type="ECO:0000313" key="10">
    <source>
        <dbReference type="Proteomes" id="UP000735302"/>
    </source>
</evidence>
<dbReference type="GO" id="GO:0009098">
    <property type="term" value="P:L-leucine biosynthetic process"/>
    <property type="evidence" value="ECO:0007669"/>
    <property type="project" value="TreeGrafter"/>
</dbReference>
<dbReference type="AlphaFoldDB" id="A0AAV3Y916"/>
<accession>A0AAV3Y916</accession>
<keyword evidence="4 9" id="KW-0032">Aminotransferase</keyword>
<dbReference type="SUPFAM" id="SSF56752">
    <property type="entry name" value="D-aminoacid aminotransferase-like PLP-dependent enzymes"/>
    <property type="match status" value="1"/>
</dbReference>
<comment type="caution">
    <text evidence="9">The sequence shown here is derived from an EMBL/GenBank/DDBJ whole genome shotgun (WGS) entry which is preliminary data.</text>
</comment>
<proteinExistence type="inferred from homology"/>
<keyword evidence="5" id="KW-0028">Amino-acid biosynthesis</keyword>
<organism evidence="9 10">
    <name type="scientific">Plakobranchus ocellatus</name>
    <dbReference type="NCBI Taxonomy" id="259542"/>
    <lineage>
        <taxon>Eukaryota</taxon>
        <taxon>Metazoa</taxon>
        <taxon>Spiralia</taxon>
        <taxon>Lophotrochozoa</taxon>
        <taxon>Mollusca</taxon>
        <taxon>Gastropoda</taxon>
        <taxon>Heterobranchia</taxon>
        <taxon>Euthyneura</taxon>
        <taxon>Panpulmonata</taxon>
        <taxon>Sacoglossa</taxon>
        <taxon>Placobranchoidea</taxon>
        <taxon>Plakobranchidae</taxon>
        <taxon>Plakobranchus</taxon>
    </lineage>
</organism>
<dbReference type="EMBL" id="BLXT01000597">
    <property type="protein sequence ID" value="GFN78738.1"/>
    <property type="molecule type" value="Genomic_DNA"/>
</dbReference>
<dbReference type="Gene3D" id="3.30.470.10">
    <property type="match status" value="1"/>
</dbReference>
<dbReference type="InterPro" id="IPR043131">
    <property type="entry name" value="BCAT-like_N"/>
</dbReference>
<keyword evidence="6" id="KW-0808">Transferase</keyword>
<evidence type="ECO:0000256" key="1">
    <source>
        <dbReference type="ARBA" id="ARBA00001933"/>
    </source>
</evidence>
<keyword evidence="10" id="KW-1185">Reference proteome</keyword>
<evidence type="ECO:0000256" key="5">
    <source>
        <dbReference type="ARBA" id="ARBA00022605"/>
    </source>
</evidence>
<protein>
    <recommendedName>
        <fullName evidence="3">branched-chain-amino-acid transaminase</fullName>
        <ecNumber evidence="3">2.6.1.42</ecNumber>
    </recommendedName>
</protein>
<evidence type="ECO:0000256" key="6">
    <source>
        <dbReference type="ARBA" id="ARBA00022679"/>
    </source>
</evidence>
<comment type="similarity">
    <text evidence="2">Belongs to the class-IV pyridoxal-phosphate-dependent aminotransferase family.</text>
</comment>
<dbReference type="GO" id="GO:0009099">
    <property type="term" value="P:L-valine biosynthetic process"/>
    <property type="evidence" value="ECO:0007669"/>
    <property type="project" value="TreeGrafter"/>
</dbReference>
<dbReference type="FunFam" id="3.30.470.10:FF:000002">
    <property type="entry name" value="Branched-chain-amino-acid aminotransferase"/>
    <property type="match status" value="1"/>
</dbReference>
<keyword evidence="8" id="KW-0100">Branched-chain amino acid biosynthesis</keyword>
<dbReference type="PANTHER" id="PTHR11825:SF44">
    <property type="entry name" value="BRANCHED-CHAIN-AMINO-ACID AMINOTRANSFERASE"/>
    <property type="match status" value="1"/>
</dbReference>
<gene>
    <name evidence="9" type="ORF">PoB_000524400</name>
</gene>
<evidence type="ECO:0000256" key="3">
    <source>
        <dbReference type="ARBA" id="ARBA00013053"/>
    </source>
</evidence>
<dbReference type="InterPro" id="IPR036038">
    <property type="entry name" value="Aminotransferase-like"/>
</dbReference>